<dbReference type="GO" id="GO:0003729">
    <property type="term" value="F:mRNA binding"/>
    <property type="evidence" value="ECO:0007669"/>
    <property type="project" value="TreeGrafter"/>
</dbReference>
<dbReference type="PANTHER" id="PTHR45987:SF4">
    <property type="entry name" value="LARGE RIBOSOMAL SUBUNIT PROTEIN BL12M"/>
    <property type="match status" value="1"/>
</dbReference>
<keyword evidence="2" id="KW-0689">Ribosomal protein</keyword>
<dbReference type="InterPro" id="IPR000206">
    <property type="entry name" value="Ribosomal_bL12"/>
</dbReference>
<keyword evidence="6" id="KW-1185">Reference proteome</keyword>
<gene>
    <name evidence="5" type="ORF">VNO78_26870</name>
</gene>
<protein>
    <recommendedName>
        <fullName evidence="4">Large ribosomal subunit protein bL12 C-terminal domain-containing protein</fullName>
    </recommendedName>
</protein>
<feature type="domain" description="Large ribosomal subunit protein bL12 C-terminal" evidence="4">
    <location>
        <begin position="171"/>
        <end position="238"/>
    </location>
</feature>
<dbReference type="SUPFAM" id="SSF48300">
    <property type="entry name" value="Ribosomal protein L7/12, oligomerisation (N-terminal) domain"/>
    <property type="match status" value="1"/>
</dbReference>
<proteinExistence type="inferred from homology"/>
<dbReference type="InterPro" id="IPR013823">
    <property type="entry name" value="Ribosomal_bL12_C"/>
</dbReference>
<dbReference type="InterPro" id="IPR014719">
    <property type="entry name" value="Ribosomal_bL12_C/ClpS-like"/>
</dbReference>
<sequence>MRFCLAVGKTVKRISVVFVCRVYAEEEPERDITVPGTLRQPLLTMRYYSRFKHLCHVIKTRTRNRNPSFGSAGIPIETKRVSHARDYCSASQSAQGSEKVSAIVDEVMGLTLLEVMDLVEVMREKRGVNELPIMMLMVPGMGLRGLPSGAATGGGGAAGGGEAKPAEKTAFDVKLEGFDAAAKIKVIKEVRTFTSLGLKEAKDLVEKVPAVLKKGVTKEEAESIMAKMKEVGAKVSLE</sequence>
<name>A0AAN9X9G7_PSOTE</name>
<dbReference type="HAMAP" id="MF_00368">
    <property type="entry name" value="Ribosomal_bL12"/>
    <property type="match status" value="1"/>
</dbReference>
<dbReference type="GO" id="GO:0005840">
    <property type="term" value="C:ribosome"/>
    <property type="evidence" value="ECO:0007669"/>
    <property type="project" value="UniProtKB-KW"/>
</dbReference>
<evidence type="ECO:0000256" key="1">
    <source>
        <dbReference type="ARBA" id="ARBA00007197"/>
    </source>
</evidence>
<evidence type="ECO:0000256" key="3">
    <source>
        <dbReference type="ARBA" id="ARBA00023274"/>
    </source>
</evidence>
<dbReference type="AlphaFoldDB" id="A0AAN9X9G7"/>
<dbReference type="InterPro" id="IPR036235">
    <property type="entry name" value="Ribosomal_bL12_oligo_N_sf"/>
</dbReference>
<evidence type="ECO:0000256" key="2">
    <source>
        <dbReference type="ARBA" id="ARBA00022980"/>
    </source>
</evidence>
<dbReference type="PANTHER" id="PTHR45987">
    <property type="entry name" value="39S RIBOSOMAL PROTEIN L12"/>
    <property type="match status" value="1"/>
</dbReference>
<reference evidence="5 6" key="1">
    <citation type="submission" date="2024-01" db="EMBL/GenBank/DDBJ databases">
        <title>The genomes of 5 underutilized Papilionoideae crops provide insights into root nodulation and disease resistanc.</title>
        <authorList>
            <person name="Jiang F."/>
        </authorList>
    </citation>
    <scope>NUCLEOTIDE SEQUENCE [LARGE SCALE GENOMIC DNA]</scope>
    <source>
        <strain evidence="5">DUOXIRENSHENG_FW03</strain>
        <tissue evidence="5">Leaves</tissue>
    </source>
</reference>
<dbReference type="GO" id="GO:0006412">
    <property type="term" value="P:translation"/>
    <property type="evidence" value="ECO:0007669"/>
    <property type="project" value="InterPro"/>
</dbReference>
<dbReference type="CDD" id="cd00387">
    <property type="entry name" value="Ribosomal_L7_L12"/>
    <property type="match status" value="1"/>
</dbReference>
<keyword evidence="3" id="KW-0687">Ribonucleoprotein</keyword>
<evidence type="ECO:0000313" key="6">
    <source>
        <dbReference type="Proteomes" id="UP001386955"/>
    </source>
</evidence>
<dbReference type="SUPFAM" id="SSF54736">
    <property type="entry name" value="ClpS-like"/>
    <property type="match status" value="1"/>
</dbReference>
<dbReference type="GO" id="GO:1990904">
    <property type="term" value="C:ribonucleoprotein complex"/>
    <property type="evidence" value="ECO:0007669"/>
    <property type="project" value="UniProtKB-KW"/>
</dbReference>
<evidence type="ECO:0000313" key="5">
    <source>
        <dbReference type="EMBL" id="KAK7386550.1"/>
    </source>
</evidence>
<accession>A0AAN9X9G7</accession>
<organism evidence="5 6">
    <name type="scientific">Psophocarpus tetragonolobus</name>
    <name type="common">Winged bean</name>
    <name type="synonym">Dolichos tetragonolobus</name>
    <dbReference type="NCBI Taxonomy" id="3891"/>
    <lineage>
        <taxon>Eukaryota</taxon>
        <taxon>Viridiplantae</taxon>
        <taxon>Streptophyta</taxon>
        <taxon>Embryophyta</taxon>
        <taxon>Tracheophyta</taxon>
        <taxon>Spermatophyta</taxon>
        <taxon>Magnoliopsida</taxon>
        <taxon>eudicotyledons</taxon>
        <taxon>Gunneridae</taxon>
        <taxon>Pentapetalae</taxon>
        <taxon>rosids</taxon>
        <taxon>fabids</taxon>
        <taxon>Fabales</taxon>
        <taxon>Fabaceae</taxon>
        <taxon>Papilionoideae</taxon>
        <taxon>50 kb inversion clade</taxon>
        <taxon>NPAAA clade</taxon>
        <taxon>indigoferoid/millettioid clade</taxon>
        <taxon>Phaseoleae</taxon>
        <taxon>Psophocarpus</taxon>
    </lineage>
</organism>
<dbReference type="EMBL" id="JAYMYS010000007">
    <property type="protein sequence ID" value="KAK7386550.1"/>
    <property type="molecule type" value="Genomic_DNA"/>
</dbReference>
<dbReference type="GO" id="GO:0003735">
    <property type="term" value="F:structural constituent of ribosome"/>
    <property type="evidence" value="ECO:0007669"/>
    <property type="project" value="InterPro"/>
</dbReference>
<dbReference type="NCBIfam" id="TIGR00855">
    <property type="entry name" value="L12"/>
    <property type="match status" value="1"/>
</dbReference>
<comment type="similarity">
    <text evidence="1">Belongs to the bacterial ribosomal protein bL12 family.</text>
</comment>
<dbReference type="Proteomes" id="UP001386955">
    <property type="component" value="Unassembled WGS sequence"/>
</dbReference>
<dbReference type="Gene3D" id="3.30.1390.10">
    <property type="match status" value="1"/>
</dbReference>
<comment type="caution">
    <text evidence="5">The sequence shown here is derived from an EMBL/GenBank/DDBJ whole genome shotgun (WGS) entry which is preliminary data.</text>
</comment>
<evidence type="ECO:0000259" key="4">
    <source>
        <dbReference type="Pfam" id="PF00542"/>
    </source>
</evidence>
<dbReference type="FunFam" id="3.30.1390.10:FF:000001">
    <property type="entry name" value="50S ribosomal protein L7/L12"/>
    <property type="match status" value="1"/>
</dbReference>
<dbReference type="Pfam" id="PF00542">
    <property type="entry name" value="Ribosomal_L12"/>
    <property type="match status" value="1"/>
</dbReference>